<dbReference type="InterPro" id="IPR036653">
    <property type="entry name" value="CinA-like_C"/>
</dbReference>
<dbReference type="SMART" id="SM00852">
    <property type="entry name" value="MoCF_biosynth"/>
    <property type="match status" value="1"/>
</dbReference>
<dbReference type="Proteomes" id="UP000255515">
    <property type="component" value="Unassembled WGS sequence"/>
</dbReference>
<reference evidence="3 4" key="1">
    <citation type="submission" date="2018-06" db="EMBL/GenBank/DDBJ databases">
        <authorList>
            <consortium name="Pathogen Informatics"/>
            <person name="Doyle S."/>
        </authorList>
    </citation>
    <scope>NUCLEOTIDE SEQUENCE [LARGE SCALE GENOMIC DNA]</scope>
    <source>
        <strain evidence="3 4">NCTC11661</strain>
    </source>
</reference>
<accession>A0A380ZV99</accession>
<dbReference type="SUPFAM" id="SSF142433">
    <property type="entry name" value="CinA-like"/>
    <property type="match status" value="1"/>
</dbReference>
<dbReference type="InterPro" id="IPR001453">
    <property type="entry name" value="MoaB/Mog_dom"/>
</dbReference>
<dbReference type="PANTHER" id="PTHR13939:SF0">
    <property type="entry name" value="NMN AMIDOHYDROLASE-LIKE PROTEIN YFAY"/>
    <property type="match status" value="1"/>
</dbReference>
<dbReference type="NCBIfam" id="TIGR00200">
    <property type="entry name" value="cinA_nterm"/>
    <property type="match status" value="1"/>
</dbReference>
<dbReference type="Pfam" id="PF00994">
    <property type="entry name" value="MoCF_biosynth"/>
    <property type="match status" value="1"/>
</dbReference>
<dbReference type="CDD" id="cd00885">
    <property type="entry name" value="cinA"/>
    <property type="match status" value="1"/>
</dbReference>
<gene>
    <name evidence="3" type="primary">yfaY</name>
    <name evidence="3" type="ORF">NCTC11661_02401</name>
</gene>
<dbReference type="PANTHER" id="PTHR13939">
    <property type="entry name" value="NICOTINAMIDE-NUCLEOTIDE AMIDOHYDROLASE PNCC"/>
    <property type="match status" value="1"/>
</dbReference>
<evidence type="ECO:0000256" key="1">
    <source>
        <dbReference type="HAMAP-Rule" id="MF_00226"/>
    </source>
</evidence>
<organism evidence="3 4">
    <name type="scientific">Bergeyella zoohelcum</name>
    <dbReference type="NCBI Taxonomy" id="1015"/>
    <lineage>
        <taxon>Bacteria</taxon>
        <taxon>Pseudomonadati</taxon>
        <taxon>Bacteroidota</taxon>
        <taxon>Flavobacteriia</taxon>
        <taxon>Flavobacteriales</taxon>
        <taxon>Weeksellaceae</taxon>
        <taxon>Bergeyella</taxon>
    </lineage>
</organism>
<dbReference type="InterPro" id="IPR008136">
    <property type="entry name" value="CinA_C"/>
</dbReference>
<sequence>MVKAALIVIGDEILSGHTLDTNSQFITAQLREINIRTVSICTVPDSVDAIQKGLETASESADIIITTGGLGPTKDDKTKKAYQHFFNDALVLDETTFAHLSEYLNRKGRAHLLEINRQQAMVLSKAKVLQNHYGTAPCMQIIENDKMYFSLPGVPYELKHLVSEQIIPLLKNHFQTNYIETRFISVVDFPESLLSQHIESWELALPQHIQLSYLPIGNRVKLKIIGSGSDKASVKKELDNEIEKLQPLIGNKVISWQGEAIEEILGELLTRKKLTIGAAESCTGGAIARLLTSVSGSSNYMKGGIVSYATSIKTSVLGVSETFIKEKNVVSEEVAMAMAQGAKKLLQTDISIATTGVAGPNTDNENNEIGKICYAIIIGNQSYTHTLFLPHLDRKDFISFVAQRVLQDVVQYVDT</sequence>
<dbReference type="AlphaFoldDB" id="A0A380ZV99"/>
<dbReference type="HAMAP" id="MF_00226_B">
    <property type="entry name" value="CinA_B"/>
    <property type="match status" value="1"/>
</dbReference>
<name>A0A380ZV99_9FLAO</name>
<dbReference type="InterPro" id="IPR008135">
    <property type="entry name" value="Competence-induced_CinA"/>
</dbReference>
<dbReference type="Gene3D" id="3.40.980.10">
    <property type="entry name" value="MoaB/Mog-like domain"/>
    <property type="match status" value="1"/>
</dbReference>
<proteinExistence type="inferred from homology"/>
<evidence type="ECO:0000313" key="3">
    <source>
        <dbReference type="EMBL" id="SUV53252.1"/>
    </source>
</evidence>
<dbReference type="PIRSF" id="PIRSF006728">
    <property type="entry name" value="CinA"/>
    <property type="match status" value="1"/>
</dbReference>
<feature type="domain" description="MoaB/Mog" evidence="2">
    <location>
        <begin position="5"/>
        <end position="173"/>
    </location>
</feature>
<dbReference type="SUPFAM" id="SSF53218">
    <property type="entry name" value="Molybdenum cofactor biosynthesis proteins"/>
    <property type="match status" value="1"/>
</dbReference>
<comment type="similarity">
    <text evidence="1">Belongs to the CinA family.</text>
</comment>
<dbReference type="RefSeq" id="WP_002665189.1">
    <property type="nucleotide sequence ID" value="NZ_UFTJ01000005.1"/>
</dbReference>
<evidence type="ECO:0000259" key="2">
    <source>
        <dbReference type="SMART" id="SM00852"/>
    </source>
</evidence>
<dbReference type="NCBIfam" id="TIGR00177">
    <property type="entry name" value="molyb_syn"/>
    <property type="match status" value="1"/>
</dbReference>
<evidence type="ECO:0000313" key="4">
    <source>
        <dbReference type="Proteomes" id="UP000255515"/>
    </source>
</evidence>
<protein>
    <recommendedName>
        <fullName evidence="1">CinA-like protein</fullName>
    </recommendedName>
</protein>
<dbReference type="Pfam" id="PF02464">
    <property type="entry name" value="CinA"/>
    <property type="match status" value="1"/>
</dbReference>
<dbReference type="InterPro" id="IPR050101">
    <property type="entry name" value="CinA"/>
</dbReference>
<dbReference type="EMBL" id="UFTJ01000005">
    <property type="protein sequence ID" value="SUV53252.1"/>
    <property type="molecule type" value="Genomic_DNA"/>
</dbReference>
<dbReference type="Gene3D" id="3.90.950.20">
    <property type="entry name" value="CinA-like"/>
    <property type="match status" value="1"/>
</dbReference>
<dbReference type="NCBIfam" id="TIGR00199">
    <property type="entry name" value="PncC_domain"/>
    <property type="match status" value="1"/>
</dbReference>
<dbReference type="InterPro" id="IPR036425">
    <property type="entry name" value="MoaB/Mog-like_dom_sf"/>
</dbReference>